<dbReference type="GO" id="GO:0005524">
    <property type="term" value="F:ATP binding"/>
    <property type="evidence" value="ECO:0007669"/>
    <property type="project" value="UniProtKB-UniRule"/>
</dbReference>
<accession>A0A7T7MB33</accession>
<dbReference type="EMBL" id="CP066802">
    <property type="protein sequence ID" value="QQM67999.1"/>
    <property type="molecule type" value="Genomic_DNA"/>
</dbReference>
<dbReference type="PANTHER" id="PTHR43311:SF2">
    <property type="entry name" value="GLUTAMATE--TRNA LIGASE, MITOCHONDRIAL-RELATED"/>
    <property type="match status" value="1"/>
</dbReference>
<dbReference type="InterPro" id="IPR020058">
    <property type="entry name" value="Glu/Gln-tRNA-synth_Ib_cat-dom"/>
</dbReference>
<dbReference type="NCBIfam" id="TIGR00464">
    <property type="entry name" value="gltX_bact"/>
    <property type="match status" value="1"/>
</dbReference>
<evidence type="ECO:0000259" key="10">
    <source>
        <dbReference type="Pfam" id="PF19269"/>
    </source>
</evidence>
<dbReference type="Pfam" id="PF00749">
    <property type="entry name" value="tRNA-synt_1c"/>
    <property type="match status" value="1"/>
</dbReference>
<dbReference type="InterPro" id="IPR008925">
    <property type="entry name" value="aa_tRNA-synth_I_cd-bd_sf"/>
</dbReference>
<feature type="binding site" evidence="8">
    <location>
        <position position="272"/>
    </location>
    <ligand>
        <name>ATP</name>
        <dbReference type="ChEBI" id="CHEBI:30616"/>
    </ligand>
</feature>
<feature type="short sequence motif" description="'KMSKS' region" evidence="8">
    <location>
        <begin position="269"/>
        <end position="273"/>
    </location>
</feature>
<evidence type="ECO:0000313" key="11">
    <source>
        <dbReference type="EMBL" id="QQM67999.1"/>
    </source>
</evidence>
<evidence type="ECO:0000256" key="3">
    <source>
        <dbReference type="ARBA" id="ARBA00022598"/>
    </source>
</evidence>
<organism evidence="11 12">
    <name type="scientific">Actinomyces weissii</name>
    <dbReference type="NCBI Taxonomy" id="675090"/>
    <lineage>
        <taxon>Bacteria</taxon>
        <taxon>Bacillati</taxon>
        <taxon>Actinomycetota</taxon>
        <taxon>Actinomycetes</taxon>
        <taxon>Actinomycetales</taxon>
        <taxon>Actinomycetaceae</taxon>
        <taxon>Actinomyces</taxon>
    </lineage>
</organism>
<evidence type="ECO:0000313" key="12">
    <source>
        <dbReference type="Proteomes" id="UP000595895"/>
    </source>
</evidence>
<feature type="domain" description="Aminoacyl-tRNA synthetase class I anticodon-binding" evidence="10">
    <location>
        <begin position="384"/>
        <end position="517"/>
    </location>
</feature>
<dbReference type="CDD" id="cd00808">
    <property type="entry name" value="GluRS_core"/>
    <property type="match status" value="1"/>
</dbReference>
<keyword evidence="7 8" id="KW-0030">Aminoacyl-tRNA synthetase</keyword>
<dbReference type="EC" id="6.1.1.17" evidence="8"/>
<dbReference type="InterPro" id="IPR020751">
    <property type="entry name" value="aa-tRNA-synth_I_codon-bd_sub2"/>
</dbReference>
<dbReference type="FunFam" id="3.40.50.620:FF:000149">
    <property type="entry name" value="Glutamate--tRNA ligase"/>
    <property type="match status" value="1"/>
</dbReference>
<comment type="function">
    <text evidence="8">Catalyzes the attachment of glutamate to tRNA(Glu) in a two-step reaction: glutamate is first activated by ATP to form Glu-AMP and then transferred to the acceptor end of tRNA(Glu).</text>
</comment>
<dbReference type="GO" id="GO:0000049">
    <property type="term" value="F:tRNA binding"/>
    <property type="evidence" value="ECO:0007669"/>
    <property type="project" value="InterPro"/>
</dbReference>
<keyword evidence="5 8" id="KW-0067">ATP-binding</keyword>
<dbReference type="RefSeq" id="WP_200277393.1">
    <property type="nucleotide sequence ID" value="NZ_CP066802.1"/>
</dbReference>
<dbReference type="InterPro" id="IPR020752">
    <property type="entry name" value="Glu-tRNA-synth_I_codon-bd_sub1"/>
</dbReference>
<evidence type="ECO:0000256" key="5">
    <source>
        <dbReference type="ARBA" id="ARBA00022840"/>
    </source>
</evidence>
<dbReference type="InterPro" id="IPR004527">
    <property type="entry name" value="Glu-tRNA-ligase_bac/mito"/>
</dbReference>
<dbReference type="Gene3D" id="1.10.10.350">
    <property type="match status" value="1"/>
</dbReference>
<evidence type="ECO:0000256" key="1">
    <source>
        <dbReference type="ARBA" id="ARBA00007894"/>
    </source>
</evidence>
<protein>
    <recommendedName>
        <fullName evidence="8">Glutamate--tRNA ligase</fullName>
        <ecNumber evidence="8">6.1.1.17</ecNumber>
    </recommendedName>
    <alternativeName>
        <fullName evidence="8">Glutamyl-tRNA synthetase</fullName>
        <shortName evidence="8">GluRS</shortName>
    </alternativeName>
</protein>
<dbReference type="GO" id="GO:0005829">
    <property type="term" value="C:cytosol"/>
    <property type="evidence" value="ECO:0007669"/>
    <property type="project" value="TreeGrafter"/>
</dbReference>
<evidence type="ECO:0000259" key="9">
    <source>
        <dbReference type="Pfam" id="PF00749"/>
    </source>
</evidence>
<dbReference type="InterPro" id="IPR000924">
    <property type="entry name" value="Glu/Gln-tRNA-synth"/>
</dbReference>
<proteinExistence type="inferred from homology"/>
<dbReference type="GO" id="GO:0008270">
    <property type="term" value="F:zinc ion binding"/>
    <property type="evidence" value="ECO:0007669"/>
    <property type="project" value="InterPro"/>
</dbReference>
<sequence>MSENAASAPAPSAVASSPVRVRFCPSPTGTPHVGMVRTCLFNWAYARHVGGTFVFRIEDTDAARDSEESFNAILDSLAWLGLDWDEGVGKGGPHEPYRQSQRMDLYKQVAAELLEAGYLYESFSTPEEVEERHRAAGRDPKLGYDGADRDLTEEQKAAFRAQGREPVLRMRMPEEDITFTDLVRGPITFKAGSVPDYVVVRANGDPLYTLVNPVDDAAMGITHVLRGEDLLSSTPRQVVLYRALMAIGRAQAVPQFGHLPYVMGEGNKKLSKRDPESNLLIHRYRGMVPEGLLNYLALLGWSLSKDQDVFSPEQLVAHFDVHDVNPNPARFDPKKCEAINAEHLRLLDPQDFRDRLVPYLADVYPDPADPQWQPRPLVSAPSFAQLSPAEQEVLAAAAPLIQTRVQLLGEARQMLGFLFTSDAELVLDEQAVGRLKDSASAVLDAAIGALEPLDAGQWRTARLEEVLREAIVEGLGIKPRLAFGPLRVAVTGRQVSPPLFESMEILGRDSCLVRLRALRERLG</sequence>
<dbReference type="InterPro" id="IPR049940">
    <property type="entry name" value="GluQ/Sye"/>
</dbReference>
<gene>
    <name evidence="8" type="primary">gltX</name>
    <name evidence="11" type="ORF">JG540_03865</name>
</gene>
<dbReference type="SUPFAM" id="SSF52374">
    <property type="entry name" value="Nucleotidylyl transferase"/>
    <property type="match status" value="1"/>
</dbReference>
<dbReference type="SUPFAM" id="SSF48163">
    <property type="entry name" value="An anticodon-binding domain of class I aminoacyl-tRNA synthetases"/>
    <property type="match status" value="1"/>
</dbReference>
<evidence type="ECO:0000256" key="8">
    <source>
        <dbReference type="HAMAP-Rule" id="MF_00022"/>
    </source>
</evidence>
<dbReference type="GO" id="GO:0006424">
    <property type="term" value="P:glutamyl-tRNA aminoacylation"/>
    <property type="evidence" value="ECO:0007669"/>
    <property type="project" value="UniProtKB-UniRule"/>
</dbReference>
<dbReference type="AlphaFoldDB" id="A0A7T7MB33"/>
<dbReference type="HAMAP" id="MF_00022">
    <property type="entry name" value="Glu_tRNA_synth_type1"/>
    <property type="match status" value="1"/>
</dbReference>
<dbReference type="InterPro" id="IPR045462">
    <property type="entry name" value="aa-tRNA-synth_I_cd-bd"/>
</dbReference>
<evidence type="ECO:0000256" key="4">
    <source>
        <dbReference type="ARBA" id="ARBA00022741"/>
    </source>
</evidence>
<keyword evidence="12" id="KW-1185">Reference proteome</keyword>
<feature type="short sequence motif" description="'HIGH' region" evidence="8">
    <location>
        <begin position="25"/>
        <end position="35"/>
    </location>
</feature>
<keyword evidence="3 8" id="KW-0436">Ligase</keyword>
<evidence type="ECO:0000256" key="6">
    <source>
        <dbReference type="ARBA" id="ARBA00022917"/>
    </source>
</evidence>
<comment type="subunit">
    <text evidence="8">Monomer.</text>
</comment>
<dbReference type="PRINTS" id="PR00987">
    <property type="entry name" value="TRNASYNTHGLU"/>
</dbReference>
<comment type="subcellular location">
    <subcellularLocation>
        <location evidence="8">Cytoplasm</location>
    </subcellularLocation>
</comment>
<dbReference type="InterPro" id="IPR033910">
    <property type="entry name" value="GluRS_core"/>
</dbReference>
<keyword evidence="6 8" id="KW-0648">Protein biosynthesis</keyword>
<name>A0A7T7MB33_9ACTO</name>
<dbReference type="GO" id="GO:0004818">
    <property type="term" value="F:glutamate-tRNA ligase activity"/>
    <property type="evidence" value="ECO:0007669"/>
    <property type="project" value="UniProtKB-UniRule"/>
</dbReference>
<reference evidence="11 12" key="1">
    <citation type="submission" date="2020-12" db="EMBL/GenBank/DDBJ databases">
        <authorList>
            <person name="Zhou J."/>
        </authorList>
    </citation>
    <scope>NUCLEOTIDE SEQUENCE [LARGE SCALE GENOMIC DNA]</scope>
    <source>
        <strain evidence="11 12">CCUG 61299</strain>
    </source>
</reference>
<comment type="catalytic activity">
    <reaction evidence="8">
        <text>tRNA(Glu) + L-glutamate + ATP = L-glutamyl-tRNA(Glu) + AMP + diphosphate</text>
        <dbReference type="Rhea" id="RHEA:23540"/>
        <dbReference type="Rhea" id="RHEA-COMP:9663"/>
        <dbReference type="Rhea" id="RHEA-COMP:9680"/>
        <dbReference type="ChEBI" id="CHEBI:29985"/>
        <dbReference type="ChEBI" id="CHEBI:30616"/>
        <dbReference type="ChEBI" id="CHEBI:33019"/>
        <dbReference type="ChEBI" id="CHEBI:78442"/>
        <dbReference type="ChEBI" id="CHEBI:78520"/>
        <dbReference type="ChEBI" id="CHEBI:456215"/>
        <dbReference type="EC" id="6.1.1.17"/>
    </reaction>
</comment>
<comment type="similarity">
    <text evidence="1 8">Belongs to the class-I aminoacyl-tRNA synthetase family. Glutamate--tRNA ligase type 1 subfamily.</text>
</comment>
<dbReference type="Proteomes" id="UP000595895">
    <property type="component" value="Chromosome"/>
</dbReference>
<dbReference type="PANTHER" id="PTHR43311">
    <property type="entry name" value="GLUTAMATE--TRNA LIGASE"/>
    <property type="match status" value="1"/>
</dbReference>
<feature type="domain" description="Glutamyl/glutaminyl-tRNA synthetase class Ib catalytic" evidence="9">
    <location>
        <begin position="19"/>
        <end position="335"/>
    </location>
</feature>
<dbReference type="Gene3D" id="1.10.8.70">
    <property type="entry name" value="Glutamate-tRNA synthetase, class I, anticodon-binding domain 1"/>
    <property type="match status" value="1"/>
</dbReference>
<dbReference type="InterPro" id="IPR014729">
    <property type="entry name" value="Rossmann-like_a/b/a_fold"/>
</dbReference>
<dbReference type="Gene3D" id="3.40.50.620">
    <property type="entry name" value="HUPs"/>
    <property type="match status" value="1"/>
</dbReference>
<dbReference type="Pfam" id="PF19269">
    <property type="entry name" value="Anticodon_2"/>
    <property type="match status" value="1"/>
</dbReference>
<keyword evidence="4 8" id="KW-0547">Nucleotide-binding</keyword>
<dbReference type="KEGG" id="awe:JG540_03865"/>
<comment type="caution">
    <text evidence="8">Lacks conserved residue(s) required for the propagation of feature annotation.</text>
</comment>
<keyword evidence="2 8" id="KW-0963">Cytoplasm</keyword>
<evidence type="ECO:0000256" key="7">
    <source>
        <dbReference type="ARBA" id="ARBA00023146"/>
    </source>
</evidence>
<evidence type="ECO:0000256" key="2">
    <source>
        <dbReference type="ARBA" id="ARBA00022490"/>
    </source>
</evidence>